<evidence type="ECO:0000313" key="2">
    <source>
        <dbReference type="EnsemblPlants" id="ONIVA01G50150.1"/>
    </source>
</evidence>
<keyword evidence="3" id="KW-1185">Reference proteome</keyword>
<name>A0A0E0FYW0_ORYNI</name>
<dbReference type="AlphaFoldDB" id="A0A0E0FYW0"/>
<feature type="compositionally biased region" description="Basic and acidic residues" evidence="1">
    <location>
        <begin position="1"/>
        <end position="12"/>
    </location>
</feature>
<dbReference type="Proteomes" id="UP000006591">
    <property type="component" value="Chromosome 1"/>
</dbReference>
<reference evidence="2" key="1">
    <citation type="submission" date="2015-04" db="UniProtKB">
        <authorList>
            <consortium name="EnsemblPlants"/>
        </authorList>
    </citation>
    <scope>IDENTIFICATION</scope>
    <source>
        <strain evidence="2">SL10</strain>
    </source>
</reference>
<protein>
    <submittedName>
        <fullName evidence="2">Uncharacterized protein</fullName>
    </submittedName>
</protein>
<proteinExistence type="predicted"/>
<evidence type="ECO:0000256" key="1">
    <source>
        <dbReference type="SAM" id="MobiDB-lite"/>
    </source>
</evidence>
<reference evidence="2" key="2">
    <citation type="submission" date="2018-04" db="EMBL/GenBank/DDBJ databases">
        <title>OnivRS2 (Oryza nivara Reference Sequence Version 2).</title>
        <authorList>
            <person name="Zhang J."/>
            <person name="Kudrna D."/>
            <person name="Lee S."/>
            <person name="Talag J."/>
            <person name="Rajasekar S."/>
            <person name="Welchert J."/>
            <person name="Hsing Y.-I."/>
            <person name="Wing R.A."/>
        </authorList>
    </citation>
    <scope>NUCLEOTIDE SEQUENCE [LARGE SCALE GENOMIC DNA]</scope>
</reference>
<sequence>MAARRGEAEFADVRGPPGGVAGRRMSRASNAAAEATGWRRCRRSSQPSWLPWPWPREAEFLVVVPIALTLGADRSPVAVSGSNVFRRGAASRLYWEHNKPCRRGANDIEGRLAARRAVDFVLW</sequence>
<accession>A0A0E0FYW0</accession>
<dbReference type="Gramene" id="ONIVA01G50150.1">
    <property type="protein sequence ID" value="ONIVA01G50150.1"/>
    <property type="gene ID" value="ONIVA01G50150"/>
</dbReference>
<dbReference type="EnsemblPlants" id="ONIVA01G50150.1">
    <property type="protein sequence ID" value="ONIVA01G50150.1"/>
    <property type="gene ID" value="ONIVA01G50150"/>
</dbReference>
<organism evidence="2">
    <name type="scientific">Oryza nivara</name>
    <name type="common">Indian wild rice</name>
    <name type="synonym">Oryza sativa f. spontanea</name>
    <dbReference type="NCBI Taxonomy" id="4536"/>
    <lineage>
        <taxon>Eukaryota</taxon>
        <taxon>Viridiplantae</taxon>
        <taxon>Streptophyta</taxon>
        <taxon>Embryophyta</taxon>
        <taxon>Tracheophyta</taxon>
        <taxon>Spermatophyta</taxon>
        <taxon>Magnoliopsida</taxon>
        <taxon>Liliopsida</taxon>
        <taxon>Poales</taxon>
        <taxon>Poaceae</taxon>
        <taxon>BOP clade</taxon>
        <taxon>Oryzoideae</taxon>
        <taxon>Oryzeae</taxon>
        <taxon>Oryzinae</taxon>
        <taxon>Oryza</taxon>
    </lineage>
</organism>
<feature type="region of interest" description="Disordered" evidence="1">
    <location>
        <begin position="1"/>
        <end position="29"/>
    </location>
</feature>
<dbReference type="HOGENOM" id="CLU_2018918_0_0_1"/>
<evidence type="ECO:0000313" key="3">
    <source>
        <dbReference type="Proteomes" id="UP000006591"/>
    </source>
</evidence>